<organism evidence="1 2">
    <name type="scientific">Botryotinia fuckeliana (strain T4)</name>
    <name type="common">Noble rot fungus</name>
    <name type="synonym">Botrytis cinerea</name>
    <dbReference type="NCBI Taxonomy" id="999810"/>
    <lineage>
        <taxon>Eukaryota</taxon>
        <taxon>Fungi</taxon>
        <taxon>Dikarya</taxon>
        <taxon>Ascomycota</taxon>
        <taxon>Pezizomycotina</taxon>
        <taxon>Leotiomycetes</taxon>
        <taxon>Helotiales</taxon>
        <taxon>Sclerotiniaceae</taxon>
        <taxon>Botrytis</taxon>
    </lineage>
</organism>
<dbReference type="Proteomes" id="UP000008177">
    <property type="component" value="Unplaced contigs"/>
</dbReference>
<evidence type="ECO:0000313" key="2">
    <source>
        <dbReference type="Proteomes" id="UP000008177"/>
    </source>
</evidence>
<gene>
    <name evidence="1" type="ORF">BofuT4_uP059160.1</name>
</gene>
<evidence type="ECO:0000313" key="1">
    <source>
        <dbReference type="EMBL" id="CCD44336.1"/>
    </source>
</evidence>
<name>G2XV16_BOTF4</name>
<dbReference type="HOGENOM" id="CLU_2589451_0_0_1"/>
<dbReference type="AlphaFoldDB" id="G2XV16"/>
<reference evidence="2" key="1">
    <citation type="journal article" date="2011" name="PLoS Genet.">
        <title>Genomic analysis of the necrotrophic fungal pathogens Sclerotinia sclerotiorum and Botrytis cinerea.</title>
        <authorList>
            <person name="Amselem J."/>
            <person name="Cuomo C.A."/>
            <person name="van Kan J.A."/>
            <person name="Viaud M."/>
            <person name="Benito E.P."/>
            <person name="Couloux A."/>
            <person name="Coutinho P.M."/>
            <person name="de Vries R.P."/>
            <person name="Dyer P.S."/>
            <person name="Fillinger S."/>
            <person name="Fournier E."/>
            <person name="Gout L."/>
            <person name="Hahn M."/>
            <person name="Kohn L."/>
            <person name="Lapalu N."/>
            <person name="Plummer K.M."/>
            <person name="Pradier J.M."/>
            <person name="Quevillon E."/>
            <person name="Sharon A."/>
            <person name="Simon A."/>
            <person name="ten Have A."/>
            <person name="Tudzynski B."/>
            <person name="Tudzynski P."/>
            <person name="Wincker P."/>
            <person name="Andrew M."/>
            <person name="Anthouard V."/>
            <person name="Beever R.E."/>
            <person name="Beffa R."/>
            <person name="Benoit I."/>
            <person name="Bouzid O."/>
            <person name="Brault B."/>
            <person name="Chen Z."/>
            <person name="Choquer M."/>
            <person name="Collemare J."/>
            <person name="Cotton P."/>
            <person name="Danchin E.G."/>
            <person name="Da Silva C."/>
            <person name="Gautier A."/>
            <person name="Giraud C."/>
            <person name="Giraud T."/>
            <person name="Gonzalez C."/>
            <person name="Grossetete S."/>
            <person name="Guldener U."/>
            <person name="Henrissat B."/>
            <person name="Howlett B.J."/>
            <person name="Kodira C."/>
            <person name="Kretschmer M."/>
            <person name="Lappartient A."/>
            <person name="Leroch M."/>
            <person name="Levis C."/>
            <person name="Mauceli E."/>
            <person name="Neuveglise C."/>
            <person name="Oeser B."/>
            <person name="Pearson M."/>
            <person name="Poulain J."/>
            <person name="Poussereau N."/>
            <person name="Quesneville H."/>
            <person name="Rascle C."/>
            <person name="Schumacher J."/>
            <person name="Segurens B."/>
            <person name="Sexton A."/>
            <person name="Silva E."/>
            <person name="Sirven C."/>
            <person name="Soanes D.M."/>
            <person name="Talbot N.J."/>
            <person name="Templeton M."/>
            <person name="Yandava C."/>
            <person name="Yarden O."/>
            <person name="Zeng Q."/>
            <person name="Rollins J.A."/>
            <person name="Lebrun M.H."/>
            <person name="Dickman M."/>
        </authorList>
    </citation>
    <scope>NUCLEOTIDE SEQUENCE [LARGE SCALE GENOMIC DNA]</scope>
    <source>
        <strain evidence="2">T4</strain>
    </source>
</reference>
<dbReference type="InParanoid" id="G2XV16"/>
<proteinExistence type="predicted"/>
<protein>
    <submittedName>
        <fullName evidence="1">Uncharacterized protein</fullName>
    </submittedName>
</protein>
<accession>G2XV16</accession>
<sequence>MSIKWPNYPCVRISVPTSKLFNWESLSLAAWHKVLKFVDLRSANLPTKMPNSYSPGRHASFSIRDKAKQACPFRDQLATT</sequence>
<dbReference type="EMBL" id="FQ790270">
    <property type="protein sequence ID" value="CCD44336.1"/>
    <property type="molecule type" value="Genomic_DNA"/>
</dbReference>